<accession>A0ABT9W3F6</accession>
<protein>
    <submittedName>
        <fullName evidence="1">Uncharacterized protein</fullName>
    </submittedName>
</protein>
<dbReference type="EMBL" id="JAUSTY010000020">
    <property type="protein sequence ID" value="MDQ0167786.1"/>
    <property type="molecule type" value="Genomic_DNA"/>
</dbReference>
<dbReference type="Proteomes" id="UP001235840">
    <property type="component" value="Unassembled WGS sequence"/>
</dbReference>
<comment type="caution">
    <text evidence="1">The sequence shown here is derived from an EMBL/GenBank/DDBJ whole genome shotgun (WGS) entry which is preliminary data.</text>
</comment>
<sequence length="71" mass="8350">MDTRWSRIIMIILGFVALLIPGVRRFVFYRLLGNRFIRNTGLKLILATPFLRQRMIARIFPAQEDQTEPST</sequence>
<name>A0ABT9W3F6_9BACI</name>
<evidence type="ECO:0000313" key="2">
    <source>
        <dbReference type="Proteomes" id="UP001235840"/>
    </source>
</evidence>
<gene>
    <name evidence="1" type="ORF">J2S11_003715</name>
</gene>
<proteinExistence type="predicted"/>
<keyword evidence="2" id="KW-1185">Reference proteome</keyword>
<evidence type="ECO:0000313" key="1">
    <source>
        <dbReference type="EMBL" id="MDQ0167786.1"/>
    </source>
</evidence>
<reference evidence="1 2" key="1">
    <citation type="submission" date="2023-07" db="EMBL/GenBank/DDBJ databases">
        <title>Genomic Encyclopedia of Type Strains, Phase IV (KMG-IV): sequencing the most valuable type-strain genomes for metagenomic binning, comparative biology and taxonomic classification.</title>
        <authorList>
            <person name="Goeker M."/>
        </authorList>
    </citation>
    <scope>NUCLEOTIDE SEQUENCE [LARGE SCALE GENOMIC DNA]</scope>
    <source>
        <strain evidence="1 2">DSM 12751</strain>
    </source>
</reference>
<organism evidence="1 2">
    <name type="scientific">Caldalkalibacillus horti</name>
    <dbReference type="NCBI Taxonomy" id="77523"/>
    <lineage>
        <taxon>Bacteria</taxon>
        <taxon>Bacillati</taxon>
        <taxon>Bacillota</taxon>
        <taxon>Bacilli</taxon>
        <taxon>Bacillales</taxon>
        <taxon>Bacillaceae</taxon>
        <taxon>Caldalkalibacillus</taxon>
    </lineage>
</organism>
<dbReference type="RefSeq" id="WP_307396984.1">
    <property type="nucleotide sequence ID" value="NZ_BAAADK010000049.1"/>
</dbReference>